<dbReference type="AlphaFoldDB" id="A0A5C7IU48"/>
<dbReference type="EMBL" id="VAHF01000001">
    <property type="protein sequence ID" value="TXG72831.1"/>
    <property type="molecule type" value="Genomic_DNA"/>
</dbReference>
<feature type="compositionally biased region" description="Low complexity" evidence="1">
    <location>
        <begin position="287"/>
        <end position="297"/>
    </location>
</feature>
<reference evidence="3" key="1">
    <citation type="journal article" date="2019" name="Gigascience">
        <title>De novo genome assembly of the endangered Acer yangbiense, a plant species with extremely small populations endemic to Yunnan Province, China.</title>
        <authorList>
            <person name="Yang J."/>
            <person name="Wariss H.M."/>
            <person name="Tao L."/>
            <person name="Zhang R."/>
            <person name="Yun Q."/>
            <person name="Hollingsworth P."/>
            <person name="Dao Z."/>
            <person name="Luo G."/>
            <person name="Guo H."/>
            <person name="Ma Y."/>
            <person name="Sun W."/>
        </authorList>
    </citation>
    <scope>NUCLEOTIDE SEQUENCE [LARGE SCALE GENOMIC DNA]</scope>
    <source>
        <strain evidence="3">cv. Malutang</strain>
    </source>
</reference>
<evidence type="ECO:0000313" key="3">
    <source>
        <dbReference type="Proteomes" id="UP000323000"/>
    </source>
</evidence>
<accession>A0A5C7IU48</accession>
<dbReference type="Proteomes" id="UP000323000">
    <property type="component" value="Chromosome 1"/>
</dbReference>
<evidence type="ECO:0000313" key="2">
    <source>
        <dbReference type="EMBL" id="TXG72831.1"/>
    </source>
</evidence>
<feature type="region of interest" description="Disordered" evidence="1">
    <location>
        <begin position="176"/>
        <end position="213"/>
    </location>
</feature>
<evidence type="ECO:0000256" key="1">
    <source>
        <dbReference type="SAM" id="MobiDB-lite"/>
    </source>
</evidence>
<protein>
    <recommendedName>
        <fullName evidence="4">Retrotransposon gag domain-containing protein</fullName>
    </recommendedName>
</protein>
<keyword evidence="3" id="KW-1185">Reference proteome</keyword>
<organism evidence="2 3">
    <name type="scientific">Acer yangbiense</name>
    <dbReference type="NCBI Taxonomy" id="1000413"/>
    <lineage>
        <taxon>Eukaryota</taxon>
        <taxon>Viridiplantae</taxon>
        <taxon>Streptophyta</taxon>
        <taxon>Embryophyta</taxon>
        <taxon>Tracheophyta</taxon>
        <taxon>Spermatophyta</taxon>
        <taxon>Magnoliopsida</taxon>
        <taxon>eudicotyledons</taxon>
        <taxon>Gunneridae</taxon>
        <taxon>Pentapetalae</taxon>
        <taxon>rosids</taxon>
        <taxon>malvids</taxon>
        <taxon>Sapindales</taxon>
        <taxon>Sapindaceae</taxon>
        <taxon>Hippocastanoideae</taxon>
        <taxon>Acereae</taxon>
        <taxon>Acer</taxon>
    </lineage>
</organism>
<feature type="compositionally biased region" description="Polar residues" evidence="1">
    <location>
        <begin position="184"/>
        <end position="203"/>
    </location>
</feature>
<name>A0A5C7IU48_9ROSI</name>
<dbReference type="OrthoDB" id="1724808at2759"/>
<dbReference type="PANTHER" id="PTHR34222:SF37">
    <property type="entry name" value="RETROTRANSPOSON GAG DOMAIN-CONTAINING PROTEIN"/>
    <property type="match status" value="1"/>
</dbReference>
<dbReference type="PANTHER" id="PTHR34222">
    <property type="entry name" value="GAG_PRE-INTEGRS DOMAIN-CONTAINING PROTEIN"/>
    <property type="match status" value="1"/>
</dbReference>
<evidence type="ECO:0008006" key="4">
    <source>
        <dbReference type="Google" id="ProtNLM"/>
    </source>
</evidence>
<gene>
    <name evidence="2" type="ORF">EZV62_001410</name>
</gene>
<comment type="caution">
    <text evidence="2">The sequence shown here is derived from an EMBL/GenBank/DDBJ whole genome shotgun (WGS) entry which is preliminary data.</text>
</comment>
<proteinExistence type="predicted"/>
<feature type="region of interest" description="Disordered" evidence="1">
    <location>
        <begin position="260"/>
        <end position="320"/>
    </location>
</feature>
<sequence length="320" mass="35768">MLLKYLRLRQISATKQGEKSVTEYAILLKNLWQEMDHYRCLEMKCSEDAALLKKFVEKERIFEFLAGLNVVFHQVRVQILGKDDLPSLNETISMVHAEEGRRGVMMNETPAVESSALLLIGNMKKATTEKQSHGDNGHADLSKTATNESIWCTYCKRPWHTKDRCWKLHGRPQISNRGWGVKGEQQQKGGHANFTSSNQQGNDSGMHEQGEFNGEDFDRLKNLVESFGMSSGACSLALSVEDKDKDWSCLLDLSSTSFPSYPSPITPNTTPTAENTTPSPITPNTVESTPSSSSPRSLTKEKSVHNSTRPLQGKRLLSMC</sequence>
<feature type="compositionally biased region" description="Low complexity" evidence="1">
    <location>
        <begin position="266"/>
        <end position="279"/>
    </location>
</feature>